<keyword evidence="1" id="KW-0472">Membrane</keyword>
<dbReference type="Proteomes" id="UP001162156">
    <property type="component" value="Unassembled WGS sequence"/>
</dbReference>
<proteinExistence type="predicted"/>
<keyword evidence="3" id="KW-1185">Reference proteome</keyword>
<reference evidence="2" key="1">
    <citation type="journal article" date="2023" name="Insect Mol. Biol.">
        <title>Genome sequencing provides insights into the evolution of gene families encoding plant cell wall-degrading enzymes in longhorned beetles.</title>
        <authorList>
            <person name="Shin N.R."/>
            <person name="Okamura Y."/>
            <person name="Kirsch R."/>
            <person name="Pauchet Y."/>
        </authorList>
    </citation>
    <scope>NUCLEOTIDE SEQUENCE</scope>
    <source>
        <strain evidence="2">RBIC_L_NR</strain>
    </source>
</reference>
<sequence length="100" mass="11121">MNFDYNEYESNPASPITFSLAMNIVILSSVGVMWSVLSTKIAYQGMRNSYTDDMVISKGGRTVLVNTITKGSKHCSTFPPDIINHFPVSGKLAKYLPKKR</sequence>
<dbReference type="AlphaFoldDB" id="A0AAV8ZEY0"/>
<organism evidence="2 3">
    <name type="scientific">Rhamnusium bicolor</name>
    <dbReference type="NCBI Taxonomy" id="1586634"/>
    <lineage>
        <taxon>Eukaryota</taxon>
        <taxon>Metazoa</taxon>
        <taxon>Ecdysozoa</taxon>
        <taxon>Arthropoda</taxon>
        <taxon>Hexapoda</taxon>
        <taxon>Insecta</taxon>
        <taxon>Pterygota</taxon>
        <taxon>Neoptera</taxon>
        <taxon>Endopterygota</taxon>
        <taxon>Coleoptera</taxon>
        <taxon>Polyphaga</taxon>
        <taxon>Cucujiformia</taxon>
        <taxon>Chrysomeloidea</taxon>
        <taxon>Cerambycidae</taxon>
        <taxon>Lepturinae</taxon>
        <taxon>Rhagiini</taxon>
        <taxon>Rhamnusium</taxon>
    </lineage>
</organism>
<protein>
    <submittedName>
        <fullName evidence="2">Uncharacterized protein</fullName>
    </submittedName>
</protein>
<accession>A0AAV8ZEY0</accession>
<dbReference type="EMBL" id="JANEYF010001582">
    <property type="protein sequence ID" value="KAJ8962469.1"/>
    <property type="molecule type" value="Genomic_DNA"/>
</dbReference>
<keyword evidence="1" id="KW-1133">Transmembrane helix</keyword>
<gene>
    <name evidence="2" type="ORF">NQ314_005706</name>
</gene>
<keyword evidence="1" id="KW-0812">Transmembrane</keyword>
<feature type="transmembrane region" description="Helical" evidence="1">
    <location>
        <begin position="16"/>
        <end position="37"/>
    </location>
</feature>
<comment type="caution">
    <text evidence="2">The sequence shown here is derived from an EMBL/GenBank/DDBJ whole genome shotgun (WGS) entry which is preliminary data.</text>
</comment>
<evidence type="ECO:0000256" key="1">
    <source>
        <dbReference type="SAM" id="Phobius"/>
    </source>
</evidence>
<name>A0AAV8ZEY0_9CUCU</name>
<evidence type="ECO:0000313" key="2">
    <source>
        <dbReference type="EMBL" id="KAJ8962469.1"/>
    </source>
</evidence>
<evidence type="ECO:0000313" key="3">
    <source>
        <dbReference type="Proteomes" id="UP001162156"/>
    </source>
</evidence>